<feature type="non-terminal residue" evidence="2">
    <location>
        <position position="127"/>
    </location>
</feature>
<dbReference type="Pfam" id="PF13966">
    <property type="entry name" value="zf-RVT"/>
    <property type="match status" value="1"/>
</dbReference>
<sequence>IGLINMKVWNRAAIAKLCWDLANKEDKLWIKWVHTYYIKGQREWQRRKQASWMIQKIMSAQQSVEQVQQQQRKNKGVIRQLYEYMKGVQQKPEWNSLMFNNAARPKAYFTMWIMLNQRLMTVDRLAQ</sequence>
<feature type="domain" description="Reverse transcriptase zinc-binding" evidence="1">
    <location>
        <begin position="78"/>
        <end position="126"/>
    </location>
</feature>
<name>A0A6N2BCW0_SOLCI</name>
<organism evidence="2">
    <name type="scientific">Solanum chilense</name>
    <name type="common">Tomato</name>
    <name type="synonym">Lycopersicon chilense</name>
    <dbReference type="NCBI Taxonomy" id="4083"/>
    <lineage>
        <taxon>Eukaryota</taxon>
        <taxon>Viridiplantae</taxon>
        <taxon>Streptophyta</taxon>
        <taxon>Embryophyta</taxon>
        <taxon>Tracheophyta</taxon>
        <taxon>Spermatophyta</taxon>
        <taxon>Magnoliopsida</taxon>
        <taxon>eudicotyledons</taxon>
        <taxon>Gunneridae</taxon>
        <taxon>Pentapetalae</taxon>
        <taxon>asterids</taxon>
        <taxon>lamiids</taxon>
        <taxon>Solanales</taxon>
        <taxon>Solanaceae</taxon>
        <taxon>Solanoideae</taxon>
        <taxon>Solaneae</taxon>
        <taxon>Solanum</taxon>
        <taxon>Solanum subgen. Lycopersicon</taxon>
    </lineage>
</organism>
<dbReference type="AlphaFoldDB" id="A0A6N2BCW0"/>
<reference evidence="2" key="1">
    <citation type="submission" date="2019-05" db="EMBL/GenBank/DDBJ databases">
        <title>The de novo reference genome and transcriptome assemblies of the wild tomato species Solanum chilense.</title>
        <authorList>
            <person name="Stam R."/>
            <person name="Nosenko T."/>
            <person name="Hoerger A.C."/>
            <person name="Stephan W."/>
            <person name="Seidel M.A."/>
            <person name="Kuhn J.M.M."/>
            <person name="Haberer G."/>
            <person name="Tellier A."/>
        </authorList>
    </citation>
    <scope>NUCLEOTIDE SEQUENCE</scope>
    <source>
        <tissue evidence="2">Mature leaves</tissue>
    </source>
</reference>
<dbReference type="EMBL" id="RXGB01003209">
    <property type="protein sequence ID" value="TMW92782.1"/>
    <property type="molecule type" value="Genomic_DNA"/>
</dbReference>
<feature type="non-terminal residue" evidence="2">
    <location>
        <position position="1"/>
    </location>
</feature>
<proteinExistence type="predicted"/>
<protein>
    <recommendedName>
        <fullName evidence="1">Reverse transcriptase zinc-binding domain-containing protein</fullName>
    </recommendedName>
</protein>
<evidence type="ECO:0000259" key="1">
    <source>
        <dbReference type="Pfam" id="PF13966"/>
    </source>
</evidence>
<dbReference type="InterPro" id="IPR026960">
    <property type="entry name" value="RVT-Znf"/>
</dbReference>
<comment type="caution">
    <text evidence="2">The sequence shown here is derived from an EMBL/GenBank/DDBJ whole genome shotgun (WGS) entry which is preliminary data.</text>
</comment>
<evidence type="ECO:0000313" key="2">
    <source>
        <dbReference type="EMBL" id="TMW92782.1"/>
    </source>
</evidence>
<accession>A0A6N2BCW0</accession>
<gene>
    <name evidence="2" type="ORF">EJD97_012574</name>
</gene>